<keyword evidence="4" id="KW-1185">Reference proteome</keyword>
<reference evidence="3 4" key="1">
    <citation type="submission" date="2024-09" db="EMBL/GenBank/DDBJ databases">
        <authorList>
            <person name="Sun Q."/>
            <person name="Mori K."/>
        </authorList>
    </citation>
    <scope>NUCLEOTIDE SEQUENCE [LARGE SCALE GENOMIC DNA]</scope>
    <source>
        <strain evidence="3 4">CCM 7468</strain>
    </source>
</reference>
<dbReference type="InterPro" id="IPR045851">
    <property type="entry name" value="AMP-bd_C_sf"/>
</dbReference>
<dbReference type="InterPro" id="IPR020459">
    <property type="entry name" value="AMP-binding"/>
</dbReference>
<dbReference type="InterPro" id="IPR020845">
    <property type="entry name" value="AMP-binding_CS"/>
</dbReference>
<dbReference type="InterPro" id="IPR042099">
    <property type="entry name" value="ANL_N_sf"/>
</dbReference>
<evidence type="ECO:0000259" key="2">
    <source>
        <dbReference type="Pfam" id="PF13193"/>
    </source>
</evidence>
<protein>
    <submittedName>
        <fullName evidence="3">Class I adenylate-forming enzyme family protein</fullName>
    </submittedName>
</protein>
<dbReference type="SUPFAM" id="SSF56801">
    <property type="entry name" value="Acetyl-CoA synthetase-like"/>
    <property type="match status" value="1"/>
</dbReference>
<dbReference type="Pfam" id="PF13193">
    <property type="entry name" value="AMP-binding_C"/>
    <property type="match status" value="1"/>
</dbReference>
<dbReference type="Pfam" id="PF00501">
    <property type="entry name" value="AMP-binding"/>
    <property type="match status" value="1"/>
</dbReference>
<dbReference type="RefSeq" id="WP_377057156.1">
    <property type="nucleotide sequence ID" value="NZ_JBHLVZ010000115.1"/>
</dbReference>
<dbReference type="InterPro" id="IPR000873">
    <property type="entry name" value="AMP-dep_synth/lig_dom"/>
</dbReference>
<gene>
    <name evidence="3" type="ORF">ACFFIC_29310</name>
</gene>
<comment type="caution">
    <text evidence="3">The sequence shown here is derived from an EMBL/GenBank/DDBJ whole genome shotgun (WGS) entry which is preliminary data.</text>
</comment>
<feature type="domain" description="AMP-binding enzyme C-terminal" evidence="2">
    <location>
        <begin position="420"/>
        <end position="495"/>
    </location>
</feature>
<dbReference type="InterPro" id="IPR050237">
    <property type="entry name" value="ATP-dep_AMP-bd_enzyme"/>
</dbReference>
<dbReference type="PANTHER" id="PTHR43767:SF7">
    <property type="entry name" value="MEDIUM_LONG-CHAIN-FATTY-ACID--COA LIGASE FADD8"/>
    <property type="match status" value="1"/>
</dbReference>
<dbReference type="PANTHER" id="PTHR43767">
    <property type="entry name" value="LONG-CHAIN-FATTY-ACID--COA LIGASE"/>
    <property type="match status" value="1"/>
</dbReference>
<organism evidence="3 4">
    <name type="scientific">Muricoccus vinaceus</name>
    <dbReference type="NCBI Taxonomy" id="424704"/>
    <lineage>
        <taxon>Bacteria</taxon>
        <taxon>Pseudomonadati</taxon>
        <taxon>Pseudomonadota</taxon>
        <taxon>Alphaproteobacteria</taxon>
        <taxon>Acetobacterales</taxon>
        <taxon>Roseomonadaceae</taxon>
        <taxon>Muricoccus</taxon>
    </lineage>
</organism>
<dbReference type="Gene3D" id="3.40.50.12780">
    <property type="entry name" value="N-terminal domain of ligase-like"/>
    <property type="match status" value="1"/>
</dbReference>
<dbReference type="Proteomes" id="UP001589789">
    <property type="component" value="Unassembled WGS sequence"/>
</dbReference>
<dbReference type="PROSITE" id="PS00455">
    <property type="entry name" value="AMP_BINDING"/>
    <property type="match status" value="1"/>
</dbReference>
<evidence type="ECO:0000259" key="1">
    <source>
        <dbReference type="Pfam" id="PF00501"/>
    </source>
</evidence>
<name>A0ABV6J175_9PROT</name>
<proteinExistence type="predicted"/>
<dbReference type="Gene3D" id="3.30.300.30">
    <property type="match status" value="1"/>
</dbReference>
<dbReference type="PRINTS" id="PR00154">
    <property type="entry name" value="AMPBINDING"/>
</dbReference>
<evidence type="ECO:0000313" key="4">
    <source>
        <dbReference type="Proteomes" id="UP001589789"/>
    </source>
</evidence>
<evidence type="ECO:0000313" key="3">
    <source>
        <dbReference type="EMBL" id="MFC0389614.1"/>
    </source>
</evidence>
<dbReference type="EMBL" id="JBHLVZ010000115">
    <property type="protein sequence ID" value="MFC0389614.1"/>
    <property type="molecule type" value="Genomic_DNA"/>
</dbReference>
<sequence length="514" mass="55283">MRTLADLLRRNAALHARRPALMNEGRNWTHAEHLARMRRLRAALAAKGVRPGDRVGVLSQNRAEMLEAYGAAELGGFILVPLNWRLAAPELAAIVADAGPAALLFEDGYAAAVAALPARPSLLVSIGAVQPGAVDYEALLAGAEEGEDPASAPEDPAFIIYTSGTTGTPKGAVLAQGAMLHSARAIACEAGLRPTDRVLVTMPLFHVGAKIEWLSVQYMGGSCVLLPRFDPEAVFRAIEEERATAAHLAPVMVKTLVEHPAREHHDLSSLKRIHYGSAPVPVRELRRAVAAFGPIFHQLYGMTEHVASSILLPFQQELDAPEGSGEAARLASAGQPYHGTELRIVDDAGDDAEEGEVLLRSPGAMSGYWRNPAQTEAAFTPGGWLRTGDIGRIDADGYLHLLDRKKDVIVSGGENVHSREVEEACLSHAGVAECAVIGVPDERWGEAVMAYVVLCPTAALDAAGLIEHVRARIASYKKPRHVEFVPHLPRLPHGKVDKKALRRAHWPETGKRII</sequence>
<accession>A0ABV6J175</accession>
<dbReference type="InterPro" id="IPR025110">
    <property type="entry name" value="AMP-bd_C"/>
</dbReference>
<feature type="domain" description="AMP-dependent synthetase/ligase" evidence="1">
    <location>
        <begin position="8"/>
        <end position="369"/>
    </location>
</feature>